<name>A0A561EAT3_9MICO</name>
<dbReference type="InterPro" id="IPR052906">
    <property type="entry name" value="Type_IV_Methyl-Rstrct_Enzyme"/>
</dbReference>
<dbReference type="InterPro" id="IPR007560">
    <property type="entry name" value="Restrct_endonuc_IV_Mrr"/>
</dbReference>
<dbReference type="Gene3D" id="3.40.1350.10">
    <property type="match status" value="1"/>
</dbReference>
<dbReference type="GO" id="GO:0003677">
    <property type="term" value="F:DNA binding"/>
    <property type="evidence" value="ECO:0007669"/>
    <property type="project" value="InterPro"/>
</dbReference>
<dbReference type="Proteomes" id="UP000318297">
    <property type="component" value="Unassembled WGS sequence"/>
</dbReference>
<dbReference type="EMBL" id="VIVQ01000001">
    <property type="protein sequence ID" value="TWE12722.1"/>
    <property type="molecule type" value="Genomic_DNA"/>
</dbReference>
<dbReference type="PANTHER" id="PTHR30015:SF7">
    <property type="entry name" value="TYPE IV METHYL-DIRECTED RESTRICTION ENZYME ECOKMRR"/>
    <property type="match status" value="1"/>
</dbReference>
<feature type="domain" description="Restriction endonuclease type IV Mrr" evidence="2">
    <location>
        <begin position="86"/>
        <end position="203"/>
    </location>
</feature>
<dbReference type="AlphaFoldDB" id="A0A561EAT3"/>
<keyword evidence="3" id="KW-0540">Nuclease</keyword>
<sequence>MQVTDQGSVFAALVRAHGLPDWVFEPVPRTPANGLATASVGSWSSPAPEAPQRTVATPVERHTSPAPSTSVDQSLVLGVRTRLAHAAPHAFASVVEQLLTCLGYRMPTGMTSGGEAARPFVEVAVVRDPLGLDRALLRAVQLPVGWSIDRGAVRDLLTTVRAGQVRRTVMLTTGVFSEDARDAAAEADRDVVLIDGTELATLMVGQGLGVRNAATPTVQLVDDSFFTSD</sequence>
<organism evidence="3 4">
    <name type="scientific">Rudaeicoccus suwonensis</name>
    <dbReference type="NCBI Taxonomy" id="657409"/>
    <lineage>
        <taxon>Bacteria</taxon>
        <taxon>Bacillati</taxon>
        <taxon>Actinomycetota</taxon>
        <taxon>Actinomycetes</taxon>
        <taxon>Micrococcales</taxon>
        <taxon>Dermacoccaceae</taxon>
        <taxon>Rudaeicoccus</taxon>
    </lineage>
</organism>
<evidence type="ECO:0000313" key="4">
    <source>
        <dbReference type="Proteomes" id="UP000318297"/>
    </source>
</evidence>
<keyword evidence="3" id="KW-0378">Hydrolase</keyword>
<proteinExistence type="predicted"/>
<reference evidence="3 4" key="1">
    <citation type="submission" date="2019-06" db="EMBL/GenBank/DDBJ databases">
        <title>Sequencing the genomes of 1000 actinobacteria strains.</title>
        <authorList>
            <person name="Klenk H.-P."/>
        </authorList>
    </citation>
    <scope>NUCLEOTIDE SEQUENCE [LARGE SCALE GENOMIC DNA]</scope>
    <source>
        <strain evidence="3 4">DSM 19560</strain>
    </source>
</reference>
<dbReference type="GO" id="GO:0009307">
    <property type="term" value="P:DNA restriction-modification system"/>
    <property type="evidence" value="ECO:0007669"/>
    <property type="project" value="InterPro"/>
</dbReference>
<evidence type="ECO:0000256" key="1">
    <source>
        <dbReference type="SAM" id="MobiDB-lite"/>
    </source>
</evidence>
<keyword evidence="4" id="KW-1185">Reference proteome</keyword>
<dbReference type="PANTHER" id="PTHR30015">
    <property type="entry name" value="MRR RESTRICTION SYSTEM PROTEIN"/>
    <property type="match status" value="1"/>
</dbReference>
<evidence type="ECO:0000313" key="3">
    <source>
        <dbReference type="EMBL" id="TWE12722.1"/>
    </source>
</evidence>
<evidence type="ECO:0000259" key="2">
    <source>
        <dbReference type="Pfam" id="PF04471"/>
    </source>
</evidence>
<gene>
    <name evidence="3" type="ORF">BKA23_1538</name>
</gene>
<dbReference type="Pfam" id="PF04471">
    <property type="entry name" value="Mrr_cat"/>
    <property type="match status" value="1"/>
</dbReference>
<accession>A0A561EAT3</accession>
<protein>
    <submittedName>
        <fullName evidence="3">Restriction endonuclease</fullName>
    </submittedName>
</protein>
<keyword evidence="3" id="KW-0255">Endonuclease</keyword>
<comment type="caution">
    <text evidence="3">The sequence shown here is derived from an EMBL/GenBank/DDBJ whole genome shotgun (WGS) entry which is preliminary data.</text>
</comment>
<feature type="region of interest" description="Disordered" evidence="1">
    <location>
        <begin position="38"/>
        <end position="70"/>
    </location>
</feature>
<dbReference type="InterPro" id="IPR011856">
    <property type="entry name" value="tRNA_endonuc-like_dom_sf"/>
</dbReference>
<dbReference type="GO" id="GO:0015666">
    <property type="term" value="F:restriction endodeoxyribonuclease activity"/>
    <property type="evidence" value="ECO:0007669"/>
    <property type="project" value="TreeGrafter"/>
</dbReference>